<protein>
    <submittedName>
        <fullName evidence="1">ParB protein</fullName>
    </submittedName>
</protein>
<sequence length="258" mass="29166">MKKGSETKIIKRSQINLNPCNPKLHTEADIKLQKANIKKVGLLGGIQWNENTGNLIDGHKRVMSCDLIQGYDGTPETDYDIKVEAVDFDDNTEKEQLLFMAKSQDPIDFNVVATKFDLDDINLKNAGFTDDETQQLMQLRDDLDKSLDEGMETFDDDFLSPQMDEQVPPPPITELPNVEKTSEEIVAEHAAKPKMTKEEVKEQKQHCTNVAMNRQEDIDNFVFINFETLEQKQLFCDMLGMVASSSMTISGSQILGML</sequence>
<proteinExistence type="predicted"/>
<accession>A0A8S5TB85</accession>
<organism evidence="1">
    <name type="scientific">Siphoviridae sp. ctmHK36</name>
    <dbReference type="NCBI Taxonomy" id="2827931"/>
    <lineage>
        <taxon>Viruses</taxon>
        <taxon>Duplodnaviria</taxon>
        <taxon>Heunggongvirae</taxon>
        <taxon>Uroviricota</taxon>
        <taxon>Caudoviricetes</taxon>
    </lineage>
</organism>
<evidence type="ECO:0000313" key="1">
    <source>
        <dbReference type="EMBL" id="DAF60400.1"/>
    </source>
</evidence>
<dbReference type="EMBL" id="BK032788">
    <property type="protein sequence ID" value="DAF60400.1"/>
    <property type="molecule type" value="Genomic_DNA"/>
</dbReference>
<reference evidence="1" key="1">
    <citation type="journal article" date="2021" name="Proc. Natl. Acad. Sci. U.S.A.">
        <title>A Catalog of Tens of Thousands of Viruses from Human Metagenomes Reveals Hidden Associations with Chronic Diseases.</title>
        <authorList>
            <person name="Tisza M.J."/>
            <person name="Buck C.B."/>
        </authorList>
    </citation>
    <scope>NUCLEOTIDE SEQUENCE</scope>
    <source>
        <strain evidence="1">CtmHK36</strain>
    </source>
</reference>
<name>A0A8S5TB85_9CAUD</name>